<evidence type="ECO:0000313" key="16">
    <source>
        <dbReference type="Proteomes" id="UP000070412"/>
    </source>
</evidence>
<keyword evidence="6 13" id="KW-0812">Transmembrane</keyword>
<dbReference type="InterPro" id="IPR006875">
    <property type="entry name" value="Sarcoglycan"/>
</dbReference>
<feature type="transmembrane region" description="Helical" evidence="13">
    <location>
        <begin position="72"/>
        <end position="97"/>
    </location>
</feature>
<evidence type="ECO:0000256" key="7">
    <source>
        <dbReference type="ARBA" id="ARBA00022968"/>
    </source>
</evidence>
<dbReference type="EnsemblMetazoa" id="SSS_6677s_mrna">
    <property type="protein sequence ID" value="KAF7496069.1"/>
    <property type="gene ID" value="SSS_6677"/>
</dbReference>
<dbReference type="GO" id="GO:0005856">
    <property type="term" value="C:cytoskeleton"/>
    <property type="evidence" value="ECO:0007669"/>
    <property type="project" value="UniProtKB-SubCell"/>
</dbReference>
<evidence type="ECO:0000313" key="15">
    <source>
        <dbReference type="EnsemblMetazoa" id="KAF7496069.1"/>
    </source>
</evidence>
<dbReference type="InterPro" id="IPR039972">
    <property type="entry name" value="Sarcoglycan_gamma/delta/zeta"/>
</dbReference>
<dbReference type="GO" id="GO:0016012">
    <property type="term" value="C:sarcoglycan complex"/>
    <property type="evidence" value="ECO:0007669"/>
    <property type="project" value="InterPro"/>
</dbReference>
<name>A0A834RFN8_SARSC</name>
<evidence type="ECO:0000256" key="9">
    <source>
        <dbReference type="ARBA" id="ARBA00023136"/>
    </source>
</evidence>
<dbReference type="GO" id="GO:0042383">
    <property type="term" value="C:sarcolemma"/>
    <property type="evidence" value="ECO:0007669"/>
    <property type="project" value="UniProtKB-SubCell"/>
</dbReference>
<comment type="subcellular location">
    <subcellularLocation>
        <location evidence="2">Cell membrane</location>
        <location evidence="2">Sarcolemma</location>
        <topology evidence="2">Single-pass type II membrane protein</topology>
    </subcellularLocation>
    <subcellularLocation>
        <location evidence="1">Cytoplasm</location>
        <location evidence="1">Cytoskeleton</location>
    </subcellularLocation>
</comment>
<organism evidence="14">
    <name type="scientific">Sarcoptes scabiei</name>
    <name type="common">Itch mite</name>
    <name type="synonym">Acarus scabiei</name>
    <dbReference type="NCBI Taxonomy" id="52283"/>
    <lineage>
        <taxon>Eukaryota</taxon>
        <taxon>Metazoa</taxon>
        <taxon>Ecdysozoa</taxon>
        <taxon>Arthropoda</taxon>
        <taxon>Chelicerata</taxon>
        <taxon>Arachnida</taxon>
        <taxon>Acari</taxon>
        <taxon>Acariformes</taxon>
        <taxon>Sarcoptiformes</taxon>
        <taxon>Astigmata</taxon>
        <taxon>Psoroptidia</taxon>
        <taxon>Sarcoptoidea</taxon>
        <taxon>Sarcoptidae</taxon>
        <taxon>Sarcoptinae</taxon>
        <taxon>Sarcoptes</taxon>
    </lineage>
</organism>
<reference evidence="15" key="3">
    <citation type="submission" date="2022-06" db="UniProtKB">
        <authorList>
            <consortium name="EnsemblMetazoa"/>
        </authorList>
    </citation>
    <scope>IDENTIFICATION</scope>
</reference>
<evidence type="ECO:0000256" key="2">
    <source>
        <dbReference type="ARBA" id="ARBA00004274"/>
    </source>
</evidence>
<evidence type="ECO:0000256" key="5">
    <source>
        <dbReference type="ARBA" id="ARBA00022490"/>
    </source>
</evidence>
<comment type="similarity">
    <text evidence="3">Belongs to the sarcoglycan beta/delta/gamma/zeta family.</text>
</comment>
<evidence type="ECO:0000256" key="1">
    <source>
        <dbReference type="ARBA" id="ARBA00004245"/>
    </source>
</evidence>
<evidence type="ECO:0000256" key="10">
    <source>
        <dbReference type="ARBA" id="ARBA00023157"/>
    </source>
</evidence>
<keyword evidence="8 13" id="KW-1133">Transmembrane helix</keyword>
<sequence length="406" mass="47593">MFPNVQMSFLTETSAKSKSNLIQSDRDDQENCRENFYPLTSIHSIIGQSPSSRRDSSRWNFSIIFHQYFRTMACFITTILITAVLNIVLIFWIIIFLNLQKSSIFSHKFNPTKENRYDSRLWIVSDIRFNQTLFTDQIEGSYYGDLYEKFFHTSFRSMSSTSLRSFYDDSMMFQIRPKFSRKIFSNKSFTIQSFPIIKNNDVSRNSIRLTADGILELKIHNQLLFNSKNDLIQIDSDRLRITIENPSEQNRYLKDSKGSYWFHNLYTDFVHGNLDQDLRIESRTERLEMFSNGTNMIKSVVGEIHFRSNDDIRLESDDLVLMGGNGSIILANLNRDHHHHHHNHNHHHHHRNHHGDGRILQQENRIESKPIMAYQVCLCSNGVLFAIDETQPCQADHKVCGTNLKI</sequence>
<evidence type="ECO:0000256" key="13">
    <source>
        <dbReference type="SAM" id="Phobius"/>
    </source>
</evidence>
<evidence type="ECO:0000256" key="8">
    <source>
        <dbReference type="ARBA" id="ARBA00022989"/>
    </source>
</evidence>
<dbReference type="EMBL" id="WVUK01000041">
    <property type="protein sequence ID" value="KAF7496069.1"/>
    <property type="molecule type" value="Genomic_DNA"/>
</dbReference>
<keyword evidence="12" id="KW-0206">Cytoskeleton</keyword>
<dbReference type="Pfam" id="PF04790">
    <property type="entry name" value="Sarcoglycan_1"/>
    <property type="match status" value="1"/>
</dbReference>
<keyword evidence="9 13" id="KW-0472">Membrane</keyword>
<accession>A0A834RFN8</accession>
<evidence type="ECO:0000256" key="6">
    <source>
        <dbReference type="ARBA" id="ARBA00022692"/>
    </source>
</evidence>
<evidence type="ECO:0000256" key="11">
    <source>
        <dbReference type="ARBA" id="ARBA00023180"/>
    </source>
</evidence>
<keyword evidence="11" id="KW-0325">Glycoprotein</keyword>
<dbReference type="PANTHER" id="PTHR12939">
    <property type="entry name" value="SARCOGLYCAN"/>
    <property type="match status" value="1"/>
</dbReference>
<keyword evidence="4" id="KW-1003">Cell membrane</keyword>
<reference evidence="14" key="2">
    <citation type="submission" date="2020-01" db="EMBL/GenBank/DDBJ databases">
        <authorList>
            <person name="Korhonen P.K.K."/>
            <person name="Guangxu M.G."/>
            <person name="Wang T.W."/>
            <person name="Stroehlein A.J.S."/>
            <person name="Young N.D."/>
            <person name="Ang C.-S.A."/>
            <person name="Fernando D.W.F."/>
            <person name="Lu H.L."/>
            <person name="Taylor S.T."/>
            <person name="Ehtesham M.E.M."/>
            <person name="Najaraj S.H.N."/>
            <person name="Harsha G.H.G."/>
            <person name="Madugundu A.M."/>
            <person name="Renuse S.R."/>
            <person name="Holt D.H."/>
            <person name="Pandey A.P."/>
            <person name="Papenfuss A.P."/>
            <person name="Gasser R.B.G."/>
            <person name="Fischer K.F."/>
        </authorList>
    </citation>
    <scope>NUCLEOTIDE SEQUENCE</scope>
    <source>
        <strain evidence="14">SSS_KF_BRIS2020</strain>
    </source>
</reference>
<evidence type="ECO:0000313" key="14">
    <source>
        <dbReference type="EMBL" id="KAF7496069.1"/>
    </source>
</evidence>
<protein>
    <submittedName>
        <fullName evidence="14 15">Uncharacterized protein</fullName>
    </submittedName>
</protein>
<keyword evidence="16" id="KW-1185">Reference proteome</keyword>
<evidence type="ECO:0000256" key="4">
    <source>
        <dbReference type="ARBA" id="ARBA00022475"/>
    </source>
</evidence>
<keyword evidence="10" id="KW-1015">Disulfide bond</keyword>
<reference evidence="16" key="1">
    <citation type="journal article" date="2020" name="PLoS Negl. Trop. Dis.">
        <title>High-quality nuclear genome for Sarcoptes scabiei-A critical resource for a neglected parasite.</title>
        <authorList>
            <person name="Korhonen P.K."/>
            <person name="Gasser R.B."/>
            <person name="Ma G."/>
            <person name="Wang T."/>
            <person name="Stroehlein A.J."/>
            <person name="Young N.D."/>
            <person name="Ang C.S."/>
            <person name="Fernando D.D."/>
            <person name="Lu H.C."/>
            <person name="Taylor S."/>
            <person name="Reynolds S.L."/>
            <person name="Mofiz E."/>
            <person name="Najaraj S.H."/>
            <person name="Gowda H."/>
            <person name="Madugundu A."/>
            <person name="Renuse S."/>
            <person name="Holt D."/>
            <person name="Pandey A."/>
            <person name="Papenfuss A.T."/>
            <person name="Fischer K."/>
        </authorList>
    </citation>
    <scope>NUCLEOTIDE SEQUENCE [LARGE SCALE GENOMIC DNA]</scope>
</reference>
<dbReference type="PANTHER" id="PTHR12939:SF10">
    <property type="entry name" value="EG:4F1.1 PROTEIN"/>
    <property type="match status" value="1"/>
</dbReference>
<proteinExistence type="inferred from homology"/>
<dbReference type="AlphaFoldDB" id="A0A834RFN8"/>
<dbReference type="OrthoDB" id="8881719at2759"/>
<evidence type="ECO:0000256" key="3">
    <source>
        <dbReference type="ARBA" id="ARBA00007574"/>
    </source>
</evidence>
<keyword evidence="7" id="KW-0735">Signal-anchor</keyword>
<gene>
    <name evidence="14" type="ORF">SSS_6677</name>
</gene>
<evidence type="ECO:0000256" key="12">
    <source>
        <dbReference type="ARBA" id="ARBA00023212"/>
    </source>
</evidence>
<dbReference type="Proteomes" id="UP000070412">
    <property type="component" value="Unassembled WGS sequence"/>
</dbReference>
<keyword evidence="5" id="KW-0963">Cytoplasm</keyword>